<evidence type="ECO:0000313" key="1">
    <source>
        <dbReference type="EMBL" id="CAG8729063.1"/>
    </source>
</evidence>
<dbReference type="Proteomes" id="UP000789375">
    <property type="component" value="Unassembled WGS sequence"/>
</dbReference>
<dbReference type="AlphaFoldDB" id="A0A9N9NGF1"/>
<dbReference type="EMBL" id="CAJVPP010016255">
    <property type="protein sequence ID" value="CAG8729063.1"/>
    <property type="molecule type" value="Genomic_DNA"/>
</dbReference>
<proteinExistence type="predicted"/>
<keyword evidence="2" id="KW-1185">Reference proteome</keyword>
<organism evidence="1 2">
    <name type="scientific">Funneliformis mosseae</name>
    <name type="common">Endomycorrhizal fungus</name>
    <name type="synonym">Glomus mosseae</name>
    <dbReference type="NCBI Taxonomy" id="27381"/>
    <lineage>
        <taxon>Eukaryota</taxon>
        <taxon>Fungi</taxon>
        <taxon>Fungi incertae sedis</taxon>
        <taxon>Mucoromycota</taxon>
        <taxon>Glomeromycotina</taxon>
        <taxon>Glomeromycetes</taxon>
        <taxon>Glomerales</taxon>
        <taxon>Glomeraceae</taxon>
        <taxon>Funneliformis</taxon>
    </lineage>
</organism>
<comment type="caution">
    <text evidence="1">The sequence shown here is derived from an EMBL/GenBank/DDBJ whole genome shotgun (WGS) entry which is preliminary data.</text>
</comment>
<evidence type="ECO:0000313" key="2">
    <source>
        <dbReference type="Proteomes" id="UP000789375"/>
    </source>
</evidence>
<feature type="non-terminal residue" evidence="1">
    <location>
        <position position="1"/>
    </location>
</feature>
<reference evidence="1" key="1">
    <citation type="submission" date="2021-06" db="EMBL/GenBank/DDBJ databases">
        <authorList>
            <person name="Kallberg Y."/>
            <person name="Tangrot J."/>
            <person name="Rosling A."/>
        </authorList>
    </citation>
    <scope>NUCLEOTIDE SEQUENCE</scope>
    <source>
        <strain evidence="1">87-6 pot B 2015</strain>
    </source>
</reference>
<name>A0A9N9NGF1_FUNMO</name>
<protein>
    <submittedName>
        <fullName evidence="1">6188_t:CDS:1</fullName>
    </submittedName>
</protein>
<gene>
    <name evidence="1" type="ORF">FMOSSE_LOCUS15554</name>
</gene>
<accession>A0A9N9NGF1</accession>
<sequence>YMYQYNEIVGIANDPINAIFEVYSKIFATKTRYFGSLIMGWNDKNIVNELNKDVPFTSHSFLLEKIKVFVYEMGYLTNMD</sequence>